<dbReference type="RefSeq" id="WP_222578094.1">
    <property type="nucleotide sequence ID" value="NZ_JAHVHU010000001.1"/>
</dbReference>
<feature type="transmembrane region" description="Helical" evidence="1">
    <location>
        <begin position="56"/>
        <end position="78"/>
    </location>
</feature>
<accession>A0A953HIQ1</accession>
<dbReference type="InterPro" id="IPR029062">
    <property type="entry name" value="Class_I_gatase-like"/>
</dbReference>
<name>A0A953HIQ1_9BACT</name>
<evidence type="ECO:0000313" key="4">
    <source>
        <dbReference type="Proteomes" id="UP000753961"/>
    </source>
</evidence>
<comment type="caution">
    <text evidence="3">The sequence shown here is derived from an EMBL/GenBank/DDBJ whole genome shotgun (WGS) entry which is preliminary data.</text>
</comment>
<dbReference type="InterPro" id="IPR024163">
    <property type="entry name" value="Aerotolerance_reg_N"/>
</dbReference>
<dbReference type="PANTHER" id="PTHR37464">
    <property type="entry name" value="BLL2463 PROTEIN"/>
    <property type="match status" value="1"/>
</dbReference>
<dbReference type="NCBIfam" id="TIGR02226">
    <property type="entry name" value="two_anch"/>
    <property type="match status" value="1"/>
</dbReference>
<dbReference type="EMBL" id="JAHVHU010000001">
    <property type="protein sequence ID" value="MBY5956574.1"/>
    <property type="molecule type" value="Genomic_DNA"/>
</dbReference>
<dbReference type="SUPFAM" id="SSF52317">
    <property type="entry name" value="Class I glutamine amidotransferase-like"/>
    <property type="match status" value="1"/>
</dbReference>
<dbReference type="Proteomes" id="UP000753961">
    <property type="component" value="Unassembled WGS sequence"/>
</dbReference>
<evidence type="ECO:0000256" key="1">
    <source>
        <dbReference type="SAM" id="Phobius"/>
    </source>
</evidence>
<feature type="transmembrane region" description="Helical" evidence="1">
    <location>
        <begin position="650"/>
        <end position="672"/>
    </location>
</feature>
<keyword evidence="1" id="KW-1133">Transmembrane helix</keyword>
<protein>
    <submittedName>
        <fullName evidence="3">BatA domain-containing protein</fullName>
    </submittedName>
</protein>
<dbReference type="AlphaFoldDB" id="A0A953HIQ1"/>
<feature type="domain" description="Aerotolerance regulator N-terminal" evidence="2">
    <location>
        <begin position="1"/>
        <end position="76"/>
    </location>
</feature>
<dbReference type="PANTHER" id="PTHR37464:SF1">
    <property type="entry name" value="BLL2463 PROTEIN"/>
    <property type="match status" value="1"/>
</dbReference>
<evidence type="ECO:0000313" key="3">
    <source>
        <dbReference type="EMBL" id="MBY5956574.1"/>
    </source>
</evidence>
<feature type="transmembrane region" description="Helical" evidence="1">
    <location>
        <begin position="6"/>
        <end position="26"/>
    </location>
</feature>
<gene>
    <name evidence="3" type="ORF">KUV50_00400</name>
</gene>
<dbReference type="InterPro" id="IPR011933">
    <property type="entry name" value="Double_TM_dom"/>
</dbReference>
<sequence length="674" mass="77090">MQFAFPLFLIALASILIPLIIHLFYFQRYRTEYFSNVSFLKEVVEQKQTRSRLQNILVLLARIFFLVFLVLAFAQPFLQDSSKSEQGRPDFVSIFIDNSFSMEGLSSETPVFQVAANRAKEIIRSYPEGTSFQILTNQLNPAAHRVVDRDLALGFIDEIELSSESTNFNQVYEFIRKTAVRQKSNGHAYWLSDFQQNALTQPIEVDSSLTVFPVPIQPLEIRNISIDSCWFESPVPEANQENQMYIKLTNYGTAAAESRIVWRENEEVKPVSTVAIDAGQSIIDTIGIQLSGTESRALTLEVTDHPVTFDNRYYLQLNAKRKLRLLIINEGIPNRYLQSAFQNQAMVEKKFVTPDRIVYSEFDQQDLIILDDLETMNTGLSSNLLRYLDEGGNVLLFPGPGIASAGINNFLKNAAQISLGAWMQAEQEALGLNYEDFVFSDVFEKQESQVALPSVKAYYTLNAGSRTPQTNLIRLRNGDPFISKIHARNGLMYLSTAPLDAQWNTLGNHADIFIPMLYRMALSRSQTNQLAYFIGDDQSIFINPDQELQAETIEIRNETQQFIPSYRRTGDQVEIFLHDQIGKAGFYEVVEANKTIARFAMNFSRYESDVNLWSPEELREKITGHTIFMNAEQMASLGQFIQEFDRGKVFWKYCLIFALVFLILESLLLRFFKN</sequence>
<proteinExistence type="predicted"/>
<reference evidence="3" key="1">
    <citation type="submission" date="2021-06" db="EMBL/GenBank/DDBJ databases">
        <title>44 bacteria genomes isolated from Dapeng, Shenzhen.</title>
        <authorList>
            <person name="Zheng W."/>
            <person name="Yu S."/>
            <person name="Huang Y."/>
        </authorList>
    </citation>
    <scope>NUCLEOTIDE SEQUENCE</scope>
    <source>
        <strain evidence="3">DP5N28-2</strain>
    </source>
</reference>
<dbReference type="Pfam" id="PF07584">
    <property type="entry name" value="BatA"/>
    <property type="match status" value="1"/>
</dbReference>
<keyword evidence="1" id="KW-0812">Transmembrane</keyword>
<organism evidence="3 4">
    <name type="scientific">Membranihabitans marinus</name>
    <dbReference type="NCBI Taxonomy" id="1227546"/>
    <lineage>
        <taxon>Bacteria</taxon>
        <taxon>Pseudomonadati</taxon>
        <taxon>Bacteroidota</taxon>
        <taxon>Saprospiria</taxon>
        <taxon>Saprospirales</taxon>
        <taxon>Saprospiraceae</taxon>
        <taxon>Membranihabitans</taxon>
    </lineage>
</organism>
<evidence type="ECO:0000259" key="2">
    <source>
        <dbReference type="Pfam" id="PF07584"/>
    </source>
</evidence>
<keyword evidence="4" id="KW-1185">Reference proteome</keyword>
<keyword evidence="1" id="KW-0472">Membrane</keyword>